<protein>
    <recommendedName>
        <fullName evidence="1">DUF5611 domain-containing protein</fullName>
    </recommendedName>
</protein>
<evidence type="ECO:0000313" key="2">
    <source>
        <dbReference type="EMBL" id="AGB02087.1"/>
    </source>
</evidence>
<dbReference type="InterPro" id="IPR016800">
    <property type="entry name" value="UCP022080"/>
</dbReference>
<dbReference type="Proteomes" id="UP000010824">
    <property type="component" value="Chromosome"/>
</dbReference>
<dbReference type="InterPro" id="IPR040713">
    <property type="entry name" value="DUF5611"/>
</dbReference>
<dbReference type="AlphaFoldDB" id="L0HBG2"/>
<proteinExistence type="predicted"/>
<dbReference type="EMBL" id="CP003167">
    <property type="protein sequence ID" value="AGB02087.1"/>
    <property type="molecule type" value="Genomic_DNA"/>
</dbReference>
<reference evidence="3" key="1">
    <citation type="submission" date="2011-12" db="EMBL/GenBank/DDBJ databases">
        <title>Complete sequence of Methanoregula formicicum SMSP.</title>
        <authorList>
            <person name="Lucas S."/>
            <person name="Han J."/>
            <person name="Lapidus A."/>
            <person name="Cheng J.-F."/>
            <person name="Goodwin L."/>
            <person name="Pitluck S."/>
            <person name="Peters L."/>
            <person name="Ovchinnikova G."/>
            <person name="Teshima H."/>
            <person name="Detter J.C."/>
            <person name="Han C."/>
            <person name="Tapia R."/>
            <person name="Land M."/>
            <person name="Hauser L."/>
            <person name="Kyrpides N."/>
            <person name="Ivanova N."/>
            <person name="Pagani I."/>
            <person name="Imachi H."/>
            <person name="Tamaki H."/>
            <person name="Sekiguchi Y."/>
            <person name="Kamagata Y."/>
            <person name="Cadillo-Quiroz H."/>
            <person name="Zinder S."/>
            <person name="Liu W.-T."/>
            <person name="Woyke T."/>
        </authorList>
    </citation>
    <scope>NUCLEOTIDE SEQUENCE [LARGE SCALE GENOMIC DNA]</scope>
    <source>
        <strain evidence="3">DSM 22288 / NBRC 105244 / SMSP</strain>
    </source>
</reference>
<dbReference type="KEGG" id="mfo:Metfor_1038"/>
<dbReference type="InParanoid" id="L0HBG2"/>
<keyword evidence="3" id="KW-1185">Reference proteome</keyword>
<dbReference type="HOGENOM" id="CLU_152346_0_0_2"/>
<dbReference type="Pfam" id="PF18446">
    <property type="entry name" value="DUF5611"/>
    <property type="match status" value="1"/>
</dbReference>
<dbReference type="eggNOG" id="arCOG04412">
    <property type="taxonomic scope" value="Archaea"/>
</dbReference>
<evidence type="ECO:0000313" key="3">
    <source>
        <dbReference type="Proteomes" id="UP000010824"/>
    </source>
</evidence>
<feature type="domain" description="DUF5611" evidence="1">
    <location>
        <begin position="1"/>
        <end position="100"/>
    </location>
</feature>
<evidence type="ECO:0000259" key="1">
    <source>
        <dbReference type="Pfam" id="PF18446"/>
    </source>
</evidence>
<sequence length="105" mass="11467">MQEYPIKRGLTKDLETRAVSELKNCFGVAPEKTGKGYRIAFGALKRLDVIIGAGGKTVTIDTESDLSATDVVIIDTNKRFRKFLDAVTGFSTKERVKRAKSAAEG</sequence>
<dbReference type="GeneID" id="14310351"/>
<dbReference type="STRING" id="593750.Metfor_1038"/>
<dbReference type="OrthoDB" id="56086at2157"/>
<dbReference type="PIRSF" id="PIRSF022080">
    <property type="entry name" value="UCP022080"/>
    <property type="match status" value="1"/>
</dbReference>
<dbReference type="Gene3D" id="3.30.310.190">
    <property type="match status" value="1"/>
</dbReference>
<organism evidence="2 3">
    <name type="scientific">Methanoregula formicica (strain DSM 22288 / NBRC 105244 / SMSP)</name>
    <dbReference type="NCBI Taxonomy" id="593750"/>
    <lineage>
        <taxon>Archaea</taxon>
        <taxon>Methanobacteriati</taxon>
        <taxon>Methanobacteriota</taxon>
        <taxon>Stenosarchaea group</taxon>
        <taxon>Methanomicrobia</taxon>
        <taxon>Methanomicrobiales</taxon>
        <taxon>Methanoregulaceae</taxon>
        <taxon>Methanoregula</taxon>
    </lineage>
</organism>
<accession>L0HBG2</accession>
<dbReference type="RefSeq" id="WP_015285051.1">
    <property type="nucleotide sequence ID" value="NC_019943.1"/>
</dbReference>
<name>L0HBG2_METFS</name>
<gene>
    <name evidence="2" type="ordered locus">Metfor_1038</name>
</gene>
<reference evidence="2 3" key="2">
    <citation type="journal article" date="2014" name="Genome Announc.">
        <title>Complete Genome Sequence of Methanoregula formicica SMSPT, a Mesophilic Hydrogenotrophic Methanogen Isolated from a Methanogenic Upflow Anaerobic Sludge Blanket Reactor.</title>
        <authorList>
            <person name="Yamamoto K."/>
            <person name="Tamaki H."/>
            <person name="Cadillo-Quiroz H."/>
            <person name="Imachi H."/>
            <person name="Kyrpides N."/>
            <person name="Woyke T."/>
            <person name="Goodwin L."/>
            <person name="Zinder S.H."/>
            <person name="Kamagata Y."/>
            <person name="Liu W.T."/>
        </authorList>
    </citation>
    <scope>NUCLEOTIDE SEQUENCE [LARGE SCALE GENOMIC DNA]</scope>
    <source>
        <strain evidence="3">DSM 22288 / NBRC 105244 / SMSP</strain>
    </source>
</reference>